<dbReference type="Pfam" id="PF09335">
    <property type="entry name" value="VTT_dom"/>
    <property type="match status" value="1"/>
</dbReference>
<dbReference type="InterPro" id="IPR032818">
    <property type="entry name" value="DedA-like"/>
</dbReference>
<evidence type="ECO:0000256" key="4">
    <source>
        <dbReference type="ARBA" id="ARBA00022692"/>
    </source>
</evidence>
<organism evidence="9 10">
    <name type="scientific">Pontibacter aydingkolensis</name>
    <dbReference type="NCBI Taxonomy" id="1911536"/>
    <lineage>
        <taxon>Bacteria</taxon>
        <taxon>Pseudomonadati</taxon>
        <taxon>Bacteroidota</taxon>
        <taxon>Cytophagia</taxon>
        <taxon>Cytophagales</taxon>
        <taxon>Hymenobacteraceae</taxon>
        <taxon>Pontibacter</taxon>
    </lineage>
</organism>
<accession>A0ABS7CXM5</accession>
<dbReference type="Proteomes" id="UP000813018">
    <property type="component" value="Unassembled WGS sequence"/>
</dbReference>
<name>A0ABS7CXM5_9BACT</name>
<dbReference type="InterPro" id="IPR058127">
    <property type="entry name" value="DedA"/>
</dbReference>
<feature type="transmembrane region" description="Helical" evidence="7">
    <location>
        <begin position="28"/>
        <end position="49"/>
    </location>
</feature>
<dbReference type="RefSeq" id="WP_219878489.1">
    <property type="nucleotide sequence ID" value="NZ_JAHYXK010000016.1"/>
</dbReference>
<feature type="transmembrane region" description="Helical" evidence="7">
    <location>
        <begin position="56"/>
        <end position="84"/>
    </location>
</feature>
<feature type="transmembrane region" description="Helical" evidence="7">
    <location>
        <begin position="189"/>
        <end position="207"/>
    </location>
</feature>
<dbReference type="NCBIfam" id="NF008102">
    <property type="entry name" value="PRK10847.1"/>
    <property type="match status" value="1"/>
</dbReference>
<dbReference type="InterPro" id="IPR032816">
    <property type="entry name" value="VTT_dom"/>
</dbReference>
<evidence type="ECO:0000313" key="10">
    <source>
        <dbReference type="Proteomes" id="UP000813018"/>
    </source>
</evidence>
<evidence type="ECO:0000256" key="3">
    <source>
        <dbReference type="ARBA" id="ARBA00022475"/>
    </source>
</evidence>
<dbReference type="EMBL" id="JAHYXK010000016">
    <property type="protein sequence ID" value="MBW7468614.1"/>
    <property type="molecule type" value="Genomic_DNA"/>
</dbReference>
<keyword evidence="5 7" id="KW-1133">Transmembrane helix</keyword>
<gene>
    <name evidence="9" type="ORF">K0O23_16175</name>
</gene>
<keyword evidence="3 7" id="KW-1003">Cell membrane</keyword>
<evidence type="ECO:0000259" key="8">
    <source>
        <dbReference type="Pfam" id="PF09335"/>
    </source>
</evidence>
<evidence type="ECO:0000256" key="1">
    <source>
        <dbReference type="ARBA" id="ARBA00004651"/>
    </source>
</evidence>
<feature type="domain" description="VTT" evidence="8">
    <location>
        <begin position="49"/>
        <end position="175"/>
    </location>
</feature>
<sequence>MELLQHLLDFILHIDQHLIVLLQEYKTWIYLILFLIVFCETGLVVTPFLPGDSLLFALGALAAIPSSGLNVLLLLGLLCVAAILGDSFNYLTGIKLGSKVYDKNYWFLRQSHLHQAELFYDRYGGRTIIYARFIPIVRTFAPFVAGMAKMNYRRFLYFNVAGALVWVIFFIMIGYLFGNLPAVKQNFSILIVGIIVVSMLPPVFTLVKQRLKLRSQLKATGTK</sequence>
<comment type="similarity">
    <text evidence="2 7">Belongs to the DedA family.</text>
</comment>
<keyword evidence="6 7" id="KW-0472">Membrane</keyword>
<evidence type="ECO:0000256" key="6">
    <source>
        <dbReference type="ARBA" id="ARBA00023136"/>
    </source>
</evidence>
<evidence type="ECO:0000313" key="9">
    <source>
        <dbReference type="EMBL" id="MBW7468614.1"/>
    </source>
</evidence>
<protein>
    <submittedName>
        <fullName evidence="9">DedA family protein</fullName>
    </submittedName>
</protein>
<keyword evidence="10" id="KW-1185">Reference proteome</keyword>
<reference evidence="9 10" key="1">
    <citation type="journal article" date="2016" name="Int. J. Syst. Evol. Microbiol.">
        <title>Pontibacter aydingkolensis sp. nov., isolated from soil of a salt lake.</title>
        <authorList>
            <person name="Osman G."/>
            <person name="Zhang T."/>
            <person name="Lou K."/>
            <person name="Gao Y."/>
            <person name="Chang W."/>
            <person name="Lin Q."/>
            <person name="Yang H.M."/>
            <person name="Huo X.D."/>
            <person name="Wang N."/>
        </authorList>
    </citation>
    <scope>NUCLEOTIDE SEQUENCE [LARGE SCALE GENOMIC DNA]</scope>
    <source>
        <strain evidence="9 10">KACC 19255</strain>
    </source>
</reference>
<keyword evidence="4 7" id="KW-0812">Transmembrane</keyword>
<proteinExistence type="inferred from homology"/>
<evidence type="ECO:0000256" key="2">
    <source>
        <dbReference type="ARBA" id="ARBA00010792"/>
    </source>
</evidence>
<comment type="subcellular location">
    <subcellularLocation>
        <location evidence="1 7">Cell membrane</location>
        <topology evidence="1 7">Multi-pass membrane protein</topology>
    </subcellularLocation>
</comment>
<comment type="caution">
    <text evidence="9">The sequence shown here is derived from an EMBL/GenBank/DDBJ whole genome shotgun (WGS) entry which is preliminary data.</text>
</comment>
<evidence type="ECO:0000256" key="7">
    <source>
        <dbReference type="RuleBase" id="RU367016"/>
    </source>
</evidence>
<dbReference type="PANTHER" id="PTHR30353:SF0">
    <property type="entry name" value="TRANSMEMBRANE PROTEIN"/>
    <property type="match status" value="1"/>
</dbReference>
<feature type="transmembrane region" description="Helical" evidence="7">
    <location>
        <begin position="155"/>
        <end position="177"/>
    </location>
</feature>
<evidence type="ECO:0000256" key="5">
    <source>
        <dbReference type="ARBA" id="ARBA00022989"/>
    </source>
</evidence>
<dbReference type="PANTHER" id="PTHR30353">
    <property type="entry name" value="INNER MEMBRANE PROTEIN DEDA-RELATED"/>
    <property type="match status" value="1"/>
</dbReference>